<comment type="caution">
    <text evidence="1">The sequence shown here is derived from an EMBL/GenBank/DDBJ whole genome shotgun (WGS) entry which is preliminary data.</text>
</comment>
<dbReference type="PANTHER" id="PTHR33103:SF27">
    <property type="entry name" value="OS04G0594700 PROTEIN"/>
    <property type="match status" value="1"/>
</dbReference>
<dbReference type="InterPro" id="IPR007750">
    <property type="entry name" value="DUF674"/>
</dbReference>
<sequence length="209" mass="23499">MAQEVSDAKNISLKALVDKGRNRVIFVEADNDFIDVLFSFLTLPMGKIVRLACDHSTPLEIGCMNKLYQSIEKLDVQVFRSNACRDMLLLPHSAANCHCKNLKLKIIDDAEPKQFNCFFYSHSWYSYYSTVRCPSCQNSMEYEVYLSEGDSQVGGVFVKKRARVIITDDLQVIPPLSAASISLFTKLGATNSNTTEELTFSIGVEQVIF</sequence>
<dbReference type="AlphaFoldDB" id="A0A2P6QJK2"/>
<evidence type="ECO:0008006" key="3">
    <source>
        <dbReference type="Google" id="ProtNLM"/>
    </source>
</evidence>
<dbReference type="Gramene" id="PRQ34356">
    <property type="protein sequence ID" value="PRQ34356"/>
    <property type="gene ID" value="RchiOBHm_Chr5g0067891"/>
</dbReference>
<dbReference type="EMBL" id="PDCK01000043">
    <property type="protein sequence ID" value="PRQ34356.1"/>
    <property type="molecule type" value="Genomic_DNA"/>
</dbReference>
<organism evidence="1 2">
    <name type="scientific">Rosa chinensis</name>
    <name type="common">China rose</name>
    <dbReference type="NCBI Taxonomy" id="74649"/>
    <lineage>
        <taxon>Eukaryota</taxon>
        <taxon>Viridiplantae</taxon>
        <taxon>Streptophyta</taxon>
        <taxon>Embryophyta</taxon>
        <taxon>Tracheophyta</taxon>
        <taxon>Spermatophyta</taxon>
        <taxon>Magnoliopsida</taxon>
        <taxon>eudicotyledons</taxon>
        <taxon>Gunneridae</taxon>
        <taxon>Pentapetalae</taxon>
        <taxon>rosids</taxon>
        <taxon>fabids</taxon>
        <taxon>Rosales</taxon>
        <taxon>Rosaceae</taxon>
        <taxon>Rosoideae</taxon>
        <taxon>Rosoideae incertae sedis</taxon>
        <taxon>Rosa</taxon>
    </lineage>
</organism>
<keyword evidence="2" id="KW-1185">Reference proteome</keyword>
<name>A0A2P6QJK2_ROSCH</name>
<proteinExistence type="predicted"/>
<accession>A0A2P6QJK2</accession>
<protein>
    <recommendedName>
        <fullName evidence="3">DUF674 family protein</fullName>
    </recommendedName>
</protein>
<dbReference type="Pfam" id="PF05056">
    <property type="entry name" value="DUF674"/>
    <property type="match status" value="1"/>
</dbReference>
<evidence type="ECO:0000313" key="1">
    <source>
        <dbReference type="EMBL" id="PRQ34356.1"/>
    </source>
</evidence>
<reference evidence="1 2" key="1">
    <citation type="journal article" date="2018" name="Nat. Genet.">
        <title>The Rosa genome provides new insights in the design of modern roses.</title>
        <authorList>
            <person name="Bendahmane M."/>
        </authorList>
    </citation>
    <scope>NUCLEOTIDE SEQUENCE [LARGE SCALE GENOMIC DNA]</scope>
    <source>
        <strain evidence="2">cv. Old Blush</strain>
    </source>
</reference>
<dbReference type="Proteomes" id="UP000238479">
    <property type="component" value="Chromosome 5"/>
</dbReference>
<dbReference type="OMA" id="LMDARIH"/>
<dbReference type="STRING" id="74649.A0A2P6QJK2"/>
<dbReference type="PANTHER" id="PTHR33103">
    <property type="entry name" value="OS01G0153900 PROTEIN"/>
    <property type="match status" value="1"/>
</dbReference>
<evidence type="ECO:0000313" key="2">
    <source>
        <dbReference type="Proteomes" id="UP000238479"/>
    </source>
</evidence>
<gene>
    <name evidence="1" type="ORF">RchiOBHm_Chr5g0067891</name>
</gene>